<proteinExistence type="inferred from homology"/>
<dbReference type="GO" id="GO:0005198">
    <property type="term" value="F:structural molecule activity"/>
    <property type="evidence" value="ECO:0007669"/>
    <property type="project" value="InterPro"/>
</dbReference>
<keyword evidence="5" id="KW-0282">Flagellum</keyword>
<evidence type="ECO:0000313" key="6">
    <source>
        <dbReference type="Proteomes" id="UP000708298"/>
    </source>
</evidence>
<keyword evidence="5" id="KW-0969">Cilium</keyword>
<dbReference type="AlphaFoldDB" id="A0A963YQG1"/>
<organism evidence="5 6">
    <name type="scientific">Acidisoma silvae</name>
    <dbReference type="NCBI Taxonomy" id="2802396"/>
    <lineage>
        <taxon>Bacteria</taxon>
        <taxon>Pseudomonadati</taxon>
        <taxon>Pseudomonadota</taxon>
        <taxon>Alphaproteobacteria</taxon>
        <taxon>Acetobacterales</taxon>
        <taxon>Acidocellaceae</taxon>
        <taxon>Acidisoma</taxon>
    </lineage>
</organism>
<evidence type="ECO:0000256" key="4">
    <source>
        <dbReference type="HAMAP-Rule" id="MF_00724"/>
    </source>
</evidence>
<comment type="caution">
    <text evidence="5">The sequence shown here is derived from an EMBL/GenBank/DDBJ whole genome shotgun (WGS) entry which is preliminary data.</text>
</comment>
<gene>
    <name evidence="4" type="primary">fliE</name>
    <name evidence="5" type="ORF">ASILVAE211_06930</name>
</gene>
<dbReference type="GO" id="GO:0071973">
    <property type="term" value="P:bacterial-type flagellum-dependent cell motility"/>
    <property type="evidence" value="ECO:0007669"/>
    <property type="project" value="InterPro"/>
</dbReference>
<keyword evidence="3 4" id="KW-0975">Bacterial flagellum</keyword>
<sequence>MLVNGVPSVSAIIGLASTDPTAPQSGTGTGSFLPLVDQALQSVSANQNEAAQAESGFATGANGATLGKALVASDRAQIGWNATVAVRNEVVAAYQSVMSMQF</sequence>
<protein>
    <recommendedName>
        <fullName evidence="4">Flagellar hook-basal body complex protein FliE</fullName>
    </recommendedName>
</protein>
<keyword evidence="5" id="KW-0966">Cell projection</keyword>
<dbReference type="GO" id="GO:0009425">
    <property type="term" value="C:bacterial-type flagellum basal body"/>
    <property type="evidence" value="ECO:0007669"/>
    <property type="project" value="UniProtKB-SubCell"/>
</dbReference>
<evidence type="ECO:0000256" key="1">
    <source>
        <dbReference type="ARBA" id="ARBA00004117"/>
    </source>
</evidence>
<dbReference type="GO" id="GO:0003774">
    <property type="term" value="F:cytoskeletal motor activity"/>
    <property type="evidence" value="ECO:0007669"/>
    <property type="project" value="InterPro"/>
</dbReference>
<dbReference type="PRINTS" id="PR01006">
    <property type="entry name" value="FLGHOOKFLIE"/>
</dbReference>
<dbReference type="InterPro" id="IPR001624">
    <property type="entry name" value="FliE"/>
</dbReference>
<dbReference type="PANTHER" id="PTHR34653">
    <property type="match status" value="1"/>
</dbReference>
<dbReference type="RefSeq" id="WP_227320567.1">
    <property type="nucleotide sequence ID" value="NZ_JAESVB010000002.1"/>
</dbReference>
<evidence type="ECO:0000256" key="2">
    <source>
        <dbReference type="ARBA" id="ARBA00009272"/>
    </source>
</evidence>
<dbReference type="EMBL" id="JAESVB010000002">
    <property type="protein sequence ID" value="MCB8874911.1"/>
    <property type="molecule type" value="Genomic_DNA"/>
</dbReference>
<reference evidence="5" key="2">
    <citation type="submission" date="2021-01" db="EMBL/GenBank/DDBJ databases">
        <authorList>
            <person name="Mieszkin S."/>
            <person name="Pouder E."/>
            <person name="Alain K."/>
        </authorList>
    </citation>
    <scope>NUCLEOTIDE SEQUENCE</scope>
    <source>
        <strain evidence="5">HW T2.11</strain>
    </source>
</reference>
<keyword evidence="6" id="KW-1185">Reference proteome</keyword>
<comment type="similarity">
    <text evidence="2 4">Belongs to the FliE family.</text>
</comment>
<accession>A0A963YQG1</accession>
<dbReference type="PANTHER" id="PTHR34653:SF1">
    <property type="entry name" value="FLAGELLAR HOOK-BASAL BODY COMPLEX PROTEIN FLIE"/>
    <property type="match status" value="1"/>
</dbReference>
<dbReference type="HAMAP" id="MF_00724">
    <property type="entry name" value="FliE"/>
    <property type="match status" value="1"/>
</dbReference>
<evidence type="ECO:0000256" key="3">
    <source>
        <dbReference type="ARBA" id="ARBA00023143"/>
    </source>
</evidence>
<evidence type="ECO:0000313" key="5">
    <source>
        <dbReference type="EMBL" id="MCB8874911.1"/>
    </source>
</evidence>
<dbReference type="Pfam" id="PF02049">
    <property type="entry name" value="FliE"/>
    <property type="match status" value="1"/>
</dbReference>
<reference evidence="5" key="1">
    <citation type="journal article" date="2021" name="Microorganisms">
        <title>Acidisoma silvae sp. nov. and Acidisomacellulosilytica sp. nov., Two Acidophilic Bacteria Isolated from Decaying Wood, Hydrolyzing Cellulose and Producing Poly-3-hydroxybutyrate.</title>
        <authorList>
            <person name="Mieszkin S."/>
            <person name="Pouder E."/>
            <person name="Uroz S."/>
            <person name="Simon-Colin C."/>
            <person name="Alain K."/>
        </authorList>
    </citation>
    <scope>NUCLEOTIDE SEQUENCE</scope>
    <source>
        <strain evidence="5">HW T2.11</strain>
    </source>
</reference>
<dbReference type="Proteomes" id="UP000708298">
    <property type="component" value="Unassembled WGS sequence"/>
</dbReference>
<comment type="subcellular location">
    <subcellularLocation>
        <location evidence="1 4">Bacterial flagellum basal body</location>
    </subcellularLocation>
</comment>
<name>A0A963YQG1_9PROT</name>